<dbReference type="Proteomes" id="UP000289859">
    <property type="component" value="Unassembled WGS sequence"/>
</dbReference>
<keyword evidence="2" id="KW-1185">Reference proteome</keyword>
<gene>
    <name evidence="1" type="ORF">DSM02_4120</name>
</gene>
<reference evidence="1 2" key="1">
    <citation type="submission" date="2018-07" db="EMBL/GenBank/DDBJ databases">
        <title>Leeuwenhoekiella genomics.</title>
        <authorList>
            <person name="Tahon G."/>
            <person name="Willems A."/>
        </authorList>
    </citation>
    <scope>NUCLEOTIDE SEQUENCE [LARGE SCALE GENOMIC DNA]</scope>
    <source>
        <strain evidence="1 2">LMG 29608</strain>
    </source>
</reference>
<comment type="caution">
    <text evidence="1">The sequence shown here is derived from an EMBL/GenBank/DDBJ whole genome shotgun (WGS) entry which is preliminary data.</text>
</comment>
<evidence type="ECO:0000313" key="2">
    <source>
        <dbReference type="Proteomes" id="UP000289859"/>
    </source>
</evidence>
<protein>
    <recommendedName>
        <fullName evidence="3">Outer membrane protein with beta-barrel domain</fullName>
    </recommendedName>
</protein>
<sequence length="297" mass="33026">MQIKRVFQYINSRVFNKGFLLVILTVTGLSLSAQTNNEVSLYVKGPNTKLSLGDFKRSSDIETGIGVGLNYAYAISDHWSVISGVEYQKFSGNAYFDTLTDSFGTVDAEQESFVFNYAFSQLKEQVDAEYLNIPLKVQYETLGDIRFYAAAGVKMGVTISAKSESNAGSLQTSGYYEQYNVELEAPMFMGFGDFGSFSGSTSDIDFKSNFILNFESGMKMLFDQNNSIYVGLFVDYGLNDIRKGSAAGSLLSYNVENPSEFQIGSVLNSRNLEQNTDYVDEVKTLAFGVKLRYGFSW</sequence>
<dbReference type="RefSeq" id="WP_128767272.1">
    <property type="nucleotide sequence ID" value="NZ_JBHUOO010000016.1"/>
</dbReference>
<dbReference type="AlphaFoldDB" id="A0A4Q0NN19"/>
<dbReference type="Gene3D" id="2.40.160.20">
    <property type="match status" value="1"/>
</dbReference>
<name>A0A4Q0NN19_9FLAO</name>
<dbReference type="OrthoDB" id="997094at2"/>
<proteinExistence type="predicted"/>
<accession>A0A4Q0NN19</accession>
<dbReference type="EMBL" id="QOVK01000039">
    <property type="protein sequence ID" value="RXG11258.1"/>
    <property type="molecule type" value="Genomic_DNA"/>
</dbReference>
<evidence type="ECO:0000313" key="1">
    <source>
        <dbReference type="EMBL" id="RXG11258.1"/>
    </source>
</evidence>
<evidence type="ECO:0008006" key="3">
    <source>
        <dbReference type="Google" id="ProtNLM"/>
    </source>
</evidence>
<organism evidence="1 2">
    <name type="scientific">Leeuwenhoekiella polynyae</name>
    <dbReference type="NCBI Taxonomy" id="1550906"/>
    <lineage>
        <taxon>Bacteria</taxon>
        <taxon>Pseudomonadati</taxon>
        <taxon>Bacteroidota</taxon>
        <taxon>Flavobacteriia</taxon>
        <taxon>Flavobacteriales</taxon>
        <taxon>Flavobacteriaceae</taxon>
        <taxon>Leeuwenhoekiella</taxon>
    </lineage>
</organism>